<accession>A0A8E0RWU9</accession>
<gene>
    <name evidence="6" type="ORF">FBUS_08490</name>
</gene>
<dbReference type="GO" id="GO:0005759">
    <property type="term" value="C:mitochondrial matrix"/>
    <property type="evidence" value="ECO:0007669"/>
    <property type="project" value="UniProtKB-SubCell"/>
</dbReference>
<evidence type="ECO:0000256" key="3">
    <source>
        <dbReference type="ARBA" id="ARBA00022448"/>
    </source>
</evidence>
<evidence type="ECO:0000313" key="7">
    <source>
        <dbReference type="Proteomes" id="UP000728185"/>
    </source>
</evidence>
<dbReference type="GO" id="GO:0033539">
    <property type="term" value="P:fatty acid beta-oxidation using acyl-CoA dehydrogenase"/>
    <property type="evidence" value="ECO:0007669"/>
    <property type="project" value="TreeGrafter"/>
</dbReference>
<dbReference type="EMBL" id="LUCM01003417">
    <property type="protein sequence ID" value="KAA0195843.1"/>
    <property type="molecule type" value="Genomic_DNA"/>
</dbReference>
<dbReference type="Pfam" id="PF01012">
    <property type="entry name" value="ETF"/>
    <property type="match status" value="1"/>
</dbReference>
<dbReference type="InterPro" id="IPR012255">
    <property type="entry name" value="ETF_b"/>
</dbReference>
<dbReference type="PANTHER" id="PTHR21294:SF8">
    <property type="entry name" value="ELECTRON TRANSFER FLAVOPROTEIN SUBUNIT BETA"/>
    <property type="match status" value="1"/>
</dbReference>
<evidence type="ECO:0000256" key="4">
    <source>
        <dbReference type="ARBA" id="ARBA00022982"/>
    </source>
</evidence>
<dbReference type="InterPro" id="IPR033948">
    <property type="entry name" value="ETF_beta_N"/>
</dbReference>
<dbReference type="SMART" id="SM00893">
    <property type="entry name" value="ETF"/>
    <property type="match status" value="1"/>
</dbReference>
<dbReference type="PANTHER" id="PTHR21294">
    <property type="entry name" value="ELECTRON TRANSFER FLAVOPROTEIN BETA-SUBUNIT"/>
    <property type="match status" value="1"/>
</dbReference>
<evidence type="ECO:0000256" key="2">
    <source>
        <dbReference type="ARBA" id="ARBA00007557"/>
    </source>
</evidence>
<evidence type="ECO:0000313" key="6">
    <source>
        <dbReference type="EMBL" id="KAA0195843.1"/>
    </source>
</evidence>
<comment type="subcellular location">
    <subcellularLocation>
        <location evidence="1">Mitochondrion matrix</location>
    </subcellularLocation>
</comment>
<dbReference type="AlphaFoldDB" id="A0A8E0RWU9"/>
<protein>
    <submittedName>
        <fullName evidence="6">Electron transfer flavoprotein subunit beta</fullName>
    </submittedName>
</protein>
<organism evidence="6 7">
    <name type="scientific">Fasciolopsis buskii</name>
    <dbReference type="NCBI Taxonomy" id="27845"/>
    <lineage>
        <taxon>Eukaryota</taxon>
        <taxon>Metazoa</taxon>
        <taxon>Spiralia</taxon>
        <taxon>Lophotrochozoa</taxon>
        <taxon>Platyhelminthes</taxon>
        <taxon>Trematoda</taxon>
        <taxon>Digenea</taxon>
        <taxon>Plagiorchiida</taxon>
        <taxon>Echinostomata</taxon>
        <taxon>Echinostomatoidea</taxon>
        <taxon>Fasciolidae</taxon>
        <taxon>Fasciolopsis</taxon>
    </lineage>
</organism>
<dbReference type="GO" id="GO:0009055">
    <property type="term" value="F:electron transfer activity"/>
    <property type="evidence" value="ECO:0007669"/>
    <property type="project" value="InterPro"/>
</dbReference>
<keyword evidence="4" id="KW-0249">Electron transport</keyword>
<keyword evidence="7" id="KW-1185">Reference proteome</keyword>
<reference evidence="6" key="1">
    <citation type="submission" date="2019-05" db="EMBL/GenBank/DDBJ databases">
        <title>Annotation for the trematode Fasciolopsis buski.</title>
        <authorList>
            <person name="Choi Y.-J."/>
        </authorList>
    </citation>
    <scope>NUCLEOTIDE SEQUENCE</scope>
    <source>
        <strain evidence="6">HT</strain>
        <tissue evidence="6">Whole worm</tissue>
    </source>
</reference>
<dbReference type="Proteomes" id="UP000728185">
    <property type="component" value="Unassembled WGS sequence"/>
</dbReference>
<dbReference type="InterPro" id="IPR014729">
    <property type="entry name" value="Rossmann-like_a/b/a_fold"/>
</dbReference>
<evidence type="ECO:0000256" key="1">
    <source>
        <dbReference type="ARBA" id="ARBA00004305"/>
    </source>
</evidence>
<keyword evidence="3" id="KW-0813">Transport</keyword>
<sequence>MSPGLRVLVGCKRVIDYAVKIRVRPDHRGVVTDGVKHSMNPFDEIAMEEAVQMREKNVASDVLAVNCGTVRGQEVLRTALAMGADRALHVELSEDQYAILEPFHVAEILEAVVQQEKIDLVILGKQAIDDDASQVGQMLAGRLGWPQATFGSRVSQNLLLSNSFGGLTSKIINHMIKAY</sequence>
<proteinExistence type="inferred from homology"/>
<dbReference type="OrthoDB" id="276685at2759"/>
<dbReference type="CDD" id="cd01714">
    <property type="entry name" value="ETF_beta"/>
    <property type="match status" value="1"/>
</dbReference>
<name>A0A8E0RWU9_9TREM</name>
<dbReference type="InterPro" id="IPR014730">
    <property type="entry name" value="ETF_a/b_N"/>
</dbReference>
<comment type="caution">
    <text evidence="6">The sequence shown here is derived from an EMBL/GenBank/DDBJ whole genome shotgun (WGS) entry which is preliminary data.</text>
</comment>
<comment type="similarity">
    <text evidence="2">Belongs to the ETF beta-subunit/FixA family.</text>
</comment>
<evidence type="ECO:0000259" key="5">
    <source>
        <dbReference type="SMART" id="SM00893"/>
    </source>
</evidence>
<dbReference type="SUPFAM" id="SSF52402">
    <property type="entry name" value="Adenine nucleotide alpha hydrolases-like"/>
    <property type="match status" value="1"/>
</dbReference>
<dbReference type="Gene3D" id="3.40.50.620">
    <property type="entry name" value="HUPs"/>
    <property type="match status" value="1"/>
</dbReference>
<dbReference type="GO" id="GO:0009063">
    <property type="term" value="P:amino acid catabolic process"/>
    <property type="evidence" value="ECO:0007669"/>
    <property type="project" value="TreeGrafter"/>
</dbReference>
<feature type="domain" description="Electron transfer flavoprotein alpha/beta-subunit N-terminal" evidence="5">
    <location>
        <begin position="27"/>
        <end position="178"/>
    </location>
</feature>